<evidence type="ECO:0000256" key="5">
    <source>
        <dbReference type="ARBA" id="ARBA00022692"/>
    </source>
</evidence>
<keyword evidence="6" id="KW-0967">Endosome</keyword>
<evidence type="ECO:0000256" key="10">
    <source>
        <dbReference type="ARBA" id="ARBA00023157"/>
    </source>
</evidence>
<evidence type="ECO:0000256" key="12">
    <source>
        <dbReference type="ARBA" id="ARBA00036634"/>
    </source>
</evidence>
<dbReference type="GO" id="GO:0005765">
    <property type="term" value="C:lysosomal membrane"/>
    <property type="evidence" value="ECO:0000318"/>
    <property type="project" value="GO_Central"/>
</dbReference>
<gene>
    <name evidence="16" type="ORF">NEMVEDRAFT_v1g100508</name>
</gene>
<dbReference type="Pfam" id="PF21381">
    <property type="entry name" value="MCLN_ECD"/>
    <property type="match status" value="1"/>
</dbReference>
<evidence type="ECO:0000259" key="14">
    <source>
        <dbReference type="Pfam" id="PF08016"/>
    </source>
</evidence>
<accession>A7S163</accession>
<dbReference type="CDD" id="cd21050">
    <property type="entry name" value="ELD_TRPML"/>
    <property type="match status" value="1"/>
</dbReference>
<feature type="transmembrane region" description="Helical" evidence="13">
    <location>
        <begin position="244"/>
        <end position="266"/>
    </location>
</feature>
<evidence type="ECO:0000256" key="4">
    <source>
        <dbReference type="ARBA" id="ARBA00022475"/>
    </source>
</evidence>
<sequence>RLRAQIEYHFMNPWEKYKARNRKPWKLLIQIFKIIIVTVQVYLFGADRFSVVNFMDDNQEALRYLFLKDYGGDANAVRTVYTKNQVYMYLKYAHEQYYNIAEAAGSYAYTDLDIFGDPPAVRLCYDYYKQVELNASSNSYTFDPTVINECDFLPKPHDHQHIITNTSFNFGRLLSLKLDFLLNAINLKGVKAWDKPTCYQLNVTLLFDNKKRDGQMPINLNLENNWLQCKADSQIHSIDSYSTIIRILLIVFDSLVVVVCLASLTLSVRSLIKCLKLIKARAFFIANEDQDPLSLSDAMDLFNWWFVIIIISDILTILGSIYKMAIDQKDSNFYDVCSLLLGIAVLLVWTGLLRFLGYFKQYNVLLLTLKASGPSILRFCVCAGVLFLGFTFCGWIVIGPYNTKFRDTTVTAEALYSLVNGDDMYNTYAMVNPESKAIWVYSKLYLYVFISLFIYVVLSLFIGIIADTYERLKVQ</sequence>
<keyword evidence="17" id="KW-1185">Reference proteome</keyword>
<dbReference type="STRING" id="45351.A7S163"/>
<feature type="transmembrane region" description="Helical" evidence="13">
    <location>
        <begin position="376"/>
        <end position="398"/>
    </location>
</feature>
<keyword evidence="11" id="KW-0407">Ion channel</keyword>
<evidence type="ECO:0000256" key="3">
    <source>
        <dbReference type="ARBA" id="ARBA00022448"/>
    </source>
</evidence>
<dbReference type="EMBL" id="DS469563">
    <property type="protein sequence ID" value="EDO42580.1"/>
    <property type="molecule type" value="Genomic_DNA"/>
</dbReference>
<dbReference type="eggNOG" id="KOG3733">
    <property type="taxonomic scope" value="Eukaryota"/>
</dbReference>
<dbReference type="PhylomeDB" id="A7S163"/>
<reference evidence="16 17" key="1">
    <citation type="journal article" date="2007" name="Science">
        <title>Sea anemone genome reveals ancestral eumetazoan gene repertoire and genomic organization.</title>
        <authorList>
            <person name="Putnam N.H."/>
            <person name="Srivastava M."/>
            <person name="Hellsten U."/>
            <person name="Dirks B."/>
            <person name="Chapman J."/>
            <person name="Salamov A."/>
            <person name="Terry A."/>
            <person name="Shapiro H."/>
            <person name="Lindquist E."/>
            <person name="Kapitonov V.V."/>
            <person name="Jurka J."/>
            <person name="Genikhovich G."/>
            <person name="Grigoriev I.V."/>
            <person name="Lucas S.M."/>
            <person name="Steele R.E."/>
            <person name="Finnerty J.R."/>
            <person name="Technau U."/>
            <person name="Martindale M.Q."/>
            <person name="Rokhsar D.S."/>
        </authorList>
    </citation>
    <scope>NUCLEOTIDE SEQUENCE [LARGE SCALE GENOMIC DNA]</scope>
    <source>
        <strain evidence="17">CH2 X CH6</strain>
    </source>
</reference>
<evidence type="ECO:0000256" key="2">
    <source>
        <dbReference type="ARBA" id="ARBA00004651"/>
    </source>
</evidence>
<name>A7S163_NEMVE</name>
<evidence type="ECO:0000256" key="13">
    <source>
        <dbReference type="SAM" id="Phobius"/>
    </source>
</evidence>
<dbReference type="Proteomes" id="UP000001593">
    <property type="component" value="Unassembled WGS sequence"/>
</dbReference>
<feature type="transmembrane region" description="Helical" evidence="13">
    <location>
        <begin position="333"/>
        <end position="356"/>
    </location>
</feature>
<organism evidence="16 17">
    <name type="scientific">Nematostella vectensis</name>
    <name type="common">Starlet sea anemone</name>
    <dbReference type="NCBI Taxonomy" id="45351"/>
    <lineage>
        <taxon>Eukaryota</taxon>
        <taxon>Metazoa</taxon>
        <taxon>Cnidaria</taxon>
        <taxon>Anthozoa</taxon>
        <taxon>Hexacorallia</taxon>
        <taxon>Actiniaria</taxon>
        <taxon>Edwardsiidae</taxon>
        <taxon>Nematostella</taxon>
    </lineage>
</organism>
<comment type="catalytic activity">
    <reaction evidence="12">
        <text>Ca(2+)(in) = Ca(2+)(out)</text>
        <dbReference type="Rhea" id="RHEA:29671"/>
        <dbReference type="ChEBI" id="CHEBI:29108"/>
    </reaction>
</comment>
<keyword evidence="9 13" id="KW-0472">Membrane</keyword>
<evidence type="ECO:0000259" key="15">
    <source>
        <dbReference type="Pfam" id="PF21381"/>
    </source>
</evidence>
<evidence type="ECO:0000256" key="11">
    <source>
        <dbReference type="ARBA" id="ARBA00023303"/>
    </source>
</evidence>
<keyword evidence="5 13" id="KW-0812">Transmembrane</keyword>
<feature type="non-terminal residue" evidence="16">
    <location>
        <position position="475"/>
    </location>
</feature>
<dbReference type="InterPro" id="IPR039031">
    <property type="entry name" value="Mucolipin"/>
</dbReference>
<dbReference type="InterPro" id="IPR049134">
    <property type="entry name" value="MCLN_ECD"/>
</dbReference>
<dbReference type="OMA" id="SPMQENV"/>
<feature type="transmembrane region" description="Helical" evidence="13">
    <location>
        <begin position="444"/>
        <end position="466"/>
    </location>
</feature>
<dbReference type="HOGENOM" id="CLU_020945_1_1_1"/>
<evidence type="ECO:0000256" key="1">
    <source>
        <dbReference type="ARBA" id="ARBA00004337"/>
    </source>
</evidence>
<feature type="domain" description="Mucolipin extracytosolic" evidence="15">
    <location>
        <begin position="51"/>
        <end position="230"/>
    </location>
</feature>
<evidence type="ECO:0000256" key="8">
    <source>
        <dbReference type="ARBA" id="ARBA00023065"/>
    </source>
</evidence>
<protein>
    <submittedName>
        <fullName evidence="16">Uncharacterized protein</fullName>
    </submittedName>
</protein>
<evidence type="ECO:0000313" key="16">
    <source>
        <dbReference type="EMBL" id="EDO42580.1"/>
    </source>
</evidence>
<dbReference type="InParanoid" id="A7S163"/>
<dbReference type="Gene3D" id="1.10.287.70">
    <property type="match status" value="1"/>
</dbReference>
<comment type="subcellular location">
    <subcellularLocation>
        <location evidence="2">Cell membrane</location>
        <topology evidence="2">Multi-pass membrane protein</topology>
    </subcellularLocation>
    <subcellularLocation>
        <location evidence="1">Endosome membrane</location>
        <topology evidence="1">Multi-pass membrane protein</topology>
    </subcellularLocation>
</comment>
<keyword evidence="4" id="KW-1003">Cell membrane</keyword>
<evidence type="ECO:0000256" key="6">
    <source>
        <dbReference type="ARBA" id="ARBA00022753"/>
    </source>
</evidence>
<dbReference type="PANTHER" id="PTHR12127">
    <property type="entry name" value="MUCOLIPIN"/>
    <property type="match status" value="1"/>
</dbReference>
<evidence type="ECO:0000313" key="17">
    <source>
        <dbReference type="Proteomes" id="UP000001593"/>
    </source>
</evidence>
<dbReference type="GO" id="GO:0072345">
    <property type="term" value="F:NAADP-sensitive calcium-release channel activity"/>
    <property type="evidence" value="ECO:0000318"/>
    <property type="project" value="GO_Central"/>
</dbReference>
<dbReference type="GO" id="GO:0005886">
    <property type="term" value="C:plasma membrane"/>
    <property type="evidence" value="ECO:0000318"/>
    <property type="project" value="GO_Central"/>
</dbReference>
<feature type="domain" description="Polycystin cation channel PKD1/PKD2" evidence="14">
    <location>
        <begin position="337"/>
        <end position="471"/>
    </location>
</feature>
<dbReference type="PANTHER" id="PTHR12127:SF7">
    <property type="entry name" value="SD02261P"/>
    <property type="match status" value="1"/>
</dbReference>
<feature type="transmembrane region" description="Helical" evidence="13">
    <location>
        <begin position="302"/>
        <end position="321"/>
    </location>
</feature>
<proteinExistence type="predicted"/>
<keyword evidence="8" id="KW-0406">Ion transport</keyword>
<evidence type="ECO:0000256" key="7">
    <source>
        <dbReference type="ARBA" id="ARBA00022989"/>
    </source>
</evidence>
<dbReference type="GO" id="GO:0010008">
    <property type="term" value="C:endosome membrane"/>
    <property type="evidence" value="ECO:0007669"/>
    <property type="project" value="UniProtKB-SubCell"/>
</dbReference>
<keyword evidence="10" id="KW-1015">Disulfide bond</keyword>
<keyword evidence="3" id="KW-0813">Transport</keyword>
<keyword evidence="7 13" id="KW-1133">Transmembrane helix</keyword>
<dbReference type="InterPro" id="IPR013122">
    <property type="entry name" value="PKD1_2_channel"/>
</dbReference>
<dbReference type="AlphaFoldDB" id="A7S163"/>
<feature type="transmembrane region" description="Helical" evidence="13">
    <location>
        <begin position="27"/>
        <end position="45"/>
    </location>
</feature>
<evidence type="ECO:0000256" key="9">
    <source>
        <dbReference type="ARBA" id="ARBA00023136"/>
    </source>
</evidence>
<dbReference type="Pfam" id="PF08016">
    <property type="entry name" value="PKD_channel"/>
    <property type="match status" value="1"/>
</dbReference>